<protein>
    <submittedName>
        <fullName evidence="2">22064_t:CDS:1</fullName>
    </submittedName>
</protein>
<dbReference type="InterPro" id="IPR011333">
    <property type="entry name" value="SKP1/BTB/POZ_sf"/>
</dbReference>
<feature type="non-terminal residue" evidence="2">
    <location>
        <position position="399"/>
    </location>
</feature>
<dbReference type="SUPFAM" id="SSF54695">
    <property type="entry name" value="POZ domain"/>
    <property type="match status" value="2"/>
</dbReference>
<dbReference type="EMBL" id="CAJVPY010020913">
    <property type="protein sequence ID" value="CAG8777558.1"/>
    <property type="molecule type" value="Genomic_DNA"/>
</dbReference>
<sequence length="399" mass="46564">PSPLNMSEEKIILNVGGIKYETLRSTLTSQPDTLLGTMFRDQNEYIKNSVNGNEYFFDQSPISYQQLKEELDYFQINGAKAFSSLASETAISAIDRFISVLEQLIISHYVNFDNKISLSAHRCNFSVDNNNNNDLFQILNQIRGFAFIVLYNMQKRIEKHLVETFSELDLKWKCRYNGSNHSFMIEITFSSPIEKLLKLENAQAHITFAKTPINASNEKIILNVGGKKYETFQSTLVTQPETLLGTMFQDRNKCMRHPVNGNEYFFDRNSEAFYYIMEFYRTGKLTLPNESEKVTFKQLEEELNYFQIPFNKSTLLCKSALETVRNNVNNLILRFEELIIRCCDCLRNNIKLEINHYGINIVNDNGYYFDDLKDLKLFYPSNFKKFNTYSTLDNIEKQI</sequence>
<name>A0A9N9JIC9_9GLOM</name>
<dbReference type="InterPro" id="IPR003131">
    <property type="entry name" value="T1-type_BTB"/>
</dbReference>
<gene>
    <name evidence="2" type="ORF">DERYTH_LOCUS19294</name>
</gene>
<dbReference type="PANTHER" id="PTHR14499">
    <property type="entry name" value="POTASSIUM CHANNEL TETRAMERIZATION DOMAIN-CONTAINING"/>
    <property type="match status" value="1"/>
</dbReference>
<dbReference type="OrthoDB" id="10025005at2759"/>
<dbReference type="Pfam" id="PF02214">
    <property type="entry name" value="BTB_2"/>
    <property type="match status" value="2"/>
</dbReference>
<evidence type="ECO:0000313" key="2">
    <source>
        <dbReference type="EMBL" id="CAG8777558.1"/>
    </source>
</evidence>
<evidence type="ECO:0000313" key="3">
    <source>
        <dbReference type="Proteomes" id="UP000789405"/>
    </source>
</evidence>
<evidence type="ECO:0000259" key="1">
    <source>
        <dbReference type="PROSITE" id="PS50097"/>
    </source>
</evidence>
<keyword evidence="3" id="KW-1185">Reference proteome</keyword>
<dbReference type="AlphaFoldDB" id="A0A9N9JIC9"/>
<dbReference type="PROSITE" id="PS50097">
    <property type="entry name" value="BTB"/>
    <property type="match status" value="1"/>
</dbReference>
<feature type="non-terminal residue" evidence="2">
    <location>
        <position position="1"/>
    </location>
</feature>
<reference evidence="2" key="1">
    <citation type="submission" date="2021-06" db="EMBL/GenBank/DDBJ databases">
        <authorList>
            <person name="Kallberg Y."/>
            <person name="Tangrot J."/>
            <person name="Rosling A."/>
        </authorList>
    </citation>
    <scope>NUCLEOTIDE SEQUENCE</scope>
    <source>
        <strain evidence="2">MA453B</strain>
    </source>
</reference>
<comment type="caution">
    <text evidence="2">The sequence shown here is derived from an EMBL/GenBank/DDBJ whole genome shotgun (WGS) entry which is preliminary data.</text>
</comment>
<dbReference type="Gene3D" id="3.30.710.10">
    <property type="entry name" value="Potassium Channel Kv1.1, Chain A"/>
    <property type="match status" value="2"/>
</dbReference>
<dbReference type="Proteomes" id="UP000789405">
    <property type="component" value="Unassembled WGS sequence"/>
</dbReference>
<proteinExistence type="predicted"/>
<dbReference type="PANTHER" id="PTHR14499:SF136">
    <property type="entry name" value="GH08630P"/>
    <property type="match status" value="1"/>
</dbReference>
<dbReference type="SMART" id="SM00225">
    <property type="entry name" value="BTB"/>
    <property type="match status" value="1"/>
</dbReference>
<accession>A0A9N9JIC9</accession>
<dbReference type="InterPro" id="IPR000210">
    <property type="entry name" value="BTB/POZ_dom"/>
</dbReference>
<organism evidence="2 3">
    <name type="scientific">Dentiscutata erythropus</name>
    <dbReference type="NCBI Taxonomy" id="1348616"/>
    <lineage>
        <taxon>Eukaryota</taxon>
        <taxon>Fungi</taxon>
        <taxon>Fungi incertae sedis</taxon>
        <taxon>Mucoromycota</taxon>
        <taxon>Glomeromycotina</taxon>
        <taxon>Glomeromycetes</taxon>
        <taxon>Diversisporales</taxon>
        <taxon>Gigasporaceae</taxon>
        <taxon>Dentiscutata</taxon>
    </lineage>
</organism>
<feature type="domain" description="BTB" evidence="1">
    <location>
        <begin position="218"/>
        <end position="289"/>
    </location>
</feature>
<dbReference type="GO" id="GO:0051260">
    <property type="term" value="P:protein homooligomerization"/>
    <property type="evidence" value="ECO:0007669"/>
    <property type="project" value="InterPro"/>
</dbReference>